<evidence type="ECO:0000256" key="4">
    <source>
        <dbReference type="ARBA" id="ARBA00023033"/>
    </source>
</evidence>
<feature type="binding site" evidence="6">
    <location>
        <position position="151"/>
    </location>
    <ligand>
        <name>FMN</name>
        <dbReference type="ChEBI" id="CHEBI:58210"/>
    </ligand>
</feature>
<dbReference type="RefSeq" id="WP_083117138.1">
    <property type="nucleotide sequence ID" value="NZ_JACKUO010000021.1"/>
</dbReference>
<feature type="binding site" evidence="6">
    <location>
        <position position="55"/>
    </location>
    <ligand>
        <name>FMN</name>
        <dbReference type="ChEBI" id="CHEBI:58210"/>
    </ligand>
</feature>
<dbReference type="EMBL" id="MVIH01000001">
    <property type="protein sequence ID" value="ORB57472.1"/>
    <property type="molecule type" value="Genomic_DNA"/>
</dbReference>
<feature type="domain" description="Luciferase-like" evidence="7">
    <location>
        <begin position="32"/>
        <end position="389"/>
    </location>
</feature>
<evidence type="ECO:0000256" key="5">
    <source>
        <dbReference type="ARBA" id="ARBA00033748"/>
    </source>
</evidence>
<keyword evidence="1 6" id="KW-0285">Flavoprotein</keyword>
<feature type="binding site" evidence="6">
    <location>
        <position position="101"/>
    </location>
    <ligand>
        <name>FMN</name>
        <dbReference type="ChEBI" id="CHEBI:58210"/>
    </ligand>
</feature>
<dbReference type="SUPFAM" id="SSF51679">
    <property type="entry name" value="Bacterial luciferase-like"/>
    <property type="match status" value="1"/>
</dbReference>
<feature type="binding site" evidence="6">
    <location>
        <position position="155"/>
    </location>
    <ligand>
        <name>FMN</name>
        <dbReference type="ChEBI" id="CHEBI:58210"/>
    </ligand>
</feature>
<keyword evidence="3" id="KW-0560">Oxidoreductase</keyword>
<keyword evidence="9" id="KW-1185">Reference proteome</keyword>
<comment type="caution">
    <text evidence="8">The sequence shown here is derived from an EMBL/GenBank/DDBJ whole genome shotgun (WGS) entry which is preliminary data.</text>
</comment>
<evidence type="ECO:0000259" key="7">
    <source>
        <dbReference type="Pfam" id="PF00296"/>
    </source>
</evidence>
<comment type="similarity">
    <text evidence="5">Belongs to the NtaA/SnaA/DszA monooxygenase family.</text>
</comment>
<organism evidence="8 9">
    <name type="scientific">Mycolicibacterium rhodesiae</name>
    <name type="common">Mycobacterium rhodesiae</name>
    <dbReference type="NCBI Taxonomy" id="36814"/>
    <lineage>
        <taxon>Bacteria</taxon>
        <taxon>Bacillati</taxon>
        <taxon>Actinomycetota</taxon>
        <taxon>Actinomycetes</taxon>
        <taxon>Mycobacteriales</taxon>
        <taxon>Mycobacteriaceae</taxon>
        <taxon>Mycolicibacterium</taxon>
    </lineage>
</organism>
<gene>
    <name evidence="8" type="ORF">BST42_03700</name>
</gene>
<accession>A0A1X0J5P6</accession>
<dbReference type="GO" id="GO:0004497">
    <property type="term" value="F:monooxygenase activity"/>
    <property type="evidence" value="ECO:0007669"/>
    <property type="project" value="UniProtKB-KW"/>
</dbReference>
<dbReference type="OrthoDB" id="9135350at2"/>
<evidence type="ECO:0000313" key="9">
    <source>
        <dbReference type="Proteomes" id="UP000192534"/>
    </source>
</evidence>
<dbReference type="Gene3D" id="3.20.20.30">
    <property type="entry name" value="Luciferase-like domain"/>
    <property type="match status" value="1"/>
</dbReference>
<evidence type="ECO:0000256" key="1">
    <source>
        <dbReference type="ARBA" id="ARBA00022630"/>
    </source>
</evidence>
<proteinExistence type="inferred from homology"/>
<evidence type="ECO:0000256" key="3">
    <source>
        <dbReference type="ARBA" id="ARBA00023002"/>
    </source>
</evidence>
<evidence type="ECO:0000313" key="8">
    <source>
        <dbReference type="EMBL" id="ORB57472.1"/>
    </source>
</evidence>
<dbReference type="PANTHER" id="PTHR30011">
    <property type="entry name" value="ALKANESULFONATE MONOOXYGENASE-RELATED"/>
    <property type="match status" value="1"/>
</dbReference>
<dbReference type="NCBIfam" id="TIGR03860">
    <property type="entry name" value="FMN_nitrolo"/>
    <property type="match status" value="1"/>
</dbReference>
<protein>
    <submittedName>
        <fullName evidence="8">FMNH2-dependent monooxygenase</fullName>
    </submittedName>
</protein>
<dbReference type="InterPro" id="IPR011251">
    <property type="entry name" value="Luciferase-like_dom"/>
</dbReference>
<evidence type="ECO:0000256" key="6">
    <source>
        <dbReference type="PIRSR" id="PIRSR000337-1"/>
    </source>
</evidence>
<dbReference type="PIRSF" id="PIRSF000337">
    <property type="entry name" value="NTA_MOA"/>
    <property type="match status" value="1"/>
</dbReference>
<name>A0A1X0J5P6_MYCRH</name>
<feature type="binding site" evidence="6">
    <location>
        <position position="226"/>
    </location>
    <ligand>
        <name>FMN</name>
        <dbReference type="ChEBI" id="CHEBI:58210"/>
    </ligand>
</feature>
<dbReference type="InterPro" id="IPR036661">
    <property type="entry name" value="Luciferase-like_sf"/>
</dbReference>
<keyword evidence="2 6" id="KW-0288">FMN</keyword>
<dbReference type="Pfam" id="PF00296">
    <property type="entry name" value="Bac_luciferase"/>
    <property type="match status" value="1"/>
</dbReference>
<keyword evidence="4 8" id="KW-0503">Monooxygenase</keyword>
<dbReference type="AlphaFoldDB" id="A0A1X0J5P6"/>
<dbReference type="PANTHER" id="PTHR30011:SF16">
    <property type="entry name" value="C2H2 FINGER DOMAIN TRANSCRIPTION FACTOR (EUROFUNG)-RELATED"/>
    <property type="match status" value="1"/>
</dbReference>
<evidence type="ECO:0000256" key="2">
    <source>
        <dbReference type="ARBA" id="ARBA00022643"/>
    </source>
</evidence>
<sequence>MTSKFHLGWFMNFIPPEWDTRWSSPDVGNWPNGRFYVDMARSMERACFDFIMIEDTVMVADAYGGTMEGALKNSIFAPKHDPVPLAVLIAANTSKLGVVATMSTSFYPPYLLARLASTVDSISEGRFGWNIVSSAEDRAAQNFGLDFLPEHDERYNVADEYYDLVCQLWDSWDADAVVMDRETHTYADYKKVRTVDFVGKYFRSRGPLNTVPSPQHKPTILQAGASPRGRAFASRAADAIVAVGTGVEGMREYRNDIRKRAAEAGRDPDEIKLMFCVSPVVAPTEAEARAEIERLTSTRSYVEKQLVSIASNTEIDFKQFDWDEPLPEGLTTNGERGSLEHFMRGDGTPGPKTLRQLAVDWATTGVEFIGTPEQVARKMGEAMEEIGGDGFLIMKPGWDLNRNYISSITDGLVPELQRLGLTRTSYTTSTLRETLREF</sequence>
<dbReference type="Proteomes" id="UP000192534">
    <property type="component" value="Unassembled WGS sequence"/>
</dbReference>
<reference evidence="8 9" key="1">
    <citation type="submission" date="2016-12" db="EMBL/GenBank/DDBJ databases">
        <title>The new phylogeny of genus Mycobacterium.</title>
        <authorList>
            <person name="Tortoli E."/>
            <person name="Trovato A."/>
            <person name="Cirillo D.M."/>
        </authorList>
    </citation>
    <scope>NUCLEOTIDE SEQUENCE [LARGE SCALE GENOMIC DNA]</scope>
    <source>
        <strain evidence="8 9">DSM 44223</strain>
    </source>
</reference>
<dbReference type="InterPro" id="IPR016215">
    <property type="entry name" value="NTA_MOA"/>
</dbReference>
<dbReference type="InterPro" id="IPR051260">
    <property type="entry name" value="Diverse_substr_monoxygenases"/>
</dbReference>
<dbReference type="GO" id="GO:0016705">
    <property type="term" value="F:oxidoreductase activity, acting on paired donors, with incorporation or reduction of molecular oxygen"/>
    <property type="evidence" value="ECO:0007669"/>
    <property type="project" value="InterPro"/>
</dbReference>